<feature type="transmembrane region" description="Helical" evidence="1">
    <location>
        <begin position="7"/>
        <end position="25"/>
    </location>
</feature>
<gene>
    <name evidence="2" type="ORF">ASZ90_019065</name>
</gene>
<dbReference type="InterPro" id="IPR019235">
    <property type="entry name" value="DUF2178_TM"/>
</dbReference>
<reference evidence="2" key="1">
    <citation type="journal article" date="2015" name="Proc. Natl. Acad. Sci. U.S.A.">
        <title>Networks of energetic and metabolic interactions define dynamics in microbial communities.</title>
        <authorList>
            <person name="Embree M."/>
            <person name="Liu J.K."/>
            <person name="Al-Bassam M.M."/>
            <person name="Zengler K."/>
        </authorList>
    </citation>
    <scope>NUCLEOTIDE SEQUENCE</scope>
</reference>
<evidence type="ECO:0000313" key="2">
    <source>
        <dbReference type="EMBL" id="KUG03503.1"/>
    </source>
</evidence>
<keyword evidence="1" id="KW-0472">Membrane</keyword>
<dbReference type="EMBL" id="LNQE01001878">
    <property type="protein sequence ID" value="KUG03503.1"/>
    <property type="molecule type" value="Genomic_DNA"/>
</dbReference>
<evidence type="ECO:0000256" key="1">
    <source>
        <dbReference type="SAM" id="Phobius"/>
    </source>
</evidence>
<accession>A0A0W8E4C7</accession>
<feature type="transmembrane region" description="Helical" evidence="1">
    <location>
        <begin position="70"/>
        <end position="97"/>
    </location>
</feature>
<name>A0A0W8E4C7_9ZZZZ</name>
<proteinExistence type="predicted"/>
<feature type="transmembrane region" description="Helical" evidence="1">
    <location>
        <begin position="31"/>
        <end position="49"/>
    </location>
</feature>
<keyword evidence="1" id="KW-1133">Transmembrane helix</keyword>
<feature type="transmembrane region" description="Helical" evidence="1">
    <location>
        <begin position="109"/>
        <end position="128"/>
    </location>
</feature>
<organism evidence="2">
    <name type="scientific">hydrocarbon metagenome</name>
    <dbReference type="NCBI Taxonomy" id="938273"/>
    <lineage>
        <taxon>unclassified sequences</taxon>
        <taxon>metagenomes</taxon>
        <taxon>ecological metagenomes</taxon>
    </lineage>
</organism>
<dbReference type="Pfam" id="PF09946">
    <property type="entry name" value="DUF2178"/>
    <property type="match status" value="1"/>
</dbReference>
<dbReference type="AlphaFoldDB" id="A0A0W8E4C7"/>
<sequence>MKIKNNRLAFYLTIILLIVLGVYLISTGDSGMGTGLIAGAIGVFSVKSIQHNRMAKLESEGKVAFDERSLYLSAKAALAAIRIYILVLAVALLAGSVFDPVWPLTPWDLIGFMLALLVFLWIGFYYYLNQVE</sequence>
<comment type="caution">
    <text evidence="2">The sequence shown here is derived from an EMBL/GenBank/DDBJ whole genome shotgun (WGS) entry which is preliminary data.</text>
</comment>
<keyword evidence="1" id="KW-0812">Transmembrane</keyword>
<protein>
    <submittedName>
        <fullName evidence="2">Uncharacterized protein</fullName>
    </submittedName>
</protein>